<feature type="domain" description="DUF6383" evidence="2">
    <location>
        <begin position="764"/>
        <end position="837"/>
    </location>
</feature>
<dbReference type="AlphaFoldDB" id="A0A414XN40"/>
<proteinExistence type="predicted"/>
<comment type="caution">
    <text evidence="4">The sequence shown here is derived from an EMBL/GenBank/DDBJ whole genome shotgun (WGS) entry which is preliminary data.</text>
</comment>
<dbReference type="RefSeq" id="WP_122202791.1">
    <property type="nucleotide sequence ID" value="NZ_QRKC01000008.1"/>
</dbReference>
<dbReference type="Proteomes" id="UP000285173">
    <property type="component" value="Unassembled WGS sequence"/>
</dbReference>
<evidence type="ECO:0000313" key="4">
    <source>
        <dbReference type="EMBL" id="RHH75297.1"/>
    </source>
</evidence>
<evidence type="ECO:0000313" key="6">
    <source>
        <dbReference type="Proteomes" id="UP000285173"/>
    </source>
</evidence>
<evidence type="ECO:0000313" key="3">
    <source>
        <dbReference type="EMBL" id="RGZ50053.1"/>
    </source>
</evidence>
<organism evidence="4 5">
    <name type="scientific">Parabacteroides merdae</name>
    <dbReference type="NCBI Taxonomy" id="46503"/>
    <lineage>
        <taxon>Bacteria</taxon>
        <taxon>Pseudomonadati</taxon>
        <taxon>Bacteroidota</taxon>
        <taxon>Bacteroidia</taxon>
        <taxon>Bacteroidales</taxon>
        <taxon>Tannerellaceae</taxon>
        <taxon>Parabacteroides</taxon>
    </lineage>
</organism>
<sequence length="838" mass="90504">MNKKFTLLAVALMTVGTFTAASAASDVPSKEWTVGNYYYLKSGNKYLSLDGNKADSVVVKEITSFENVNKAARDSALWEITGITETAGTVYQFKNKKTNAVLSFAASQDAKPTLAAGVSKWTFTDGGSLSASLSDGKKMTLALDANDGIVFTGGSELELAVTKPDTMTMTPQDLGDGFSTFQLTFGDKYEGNIFTGEDLIANSVGDKGFMTLQVKGDEAYSNGVKKFLGVDTLKTTINNQEDVFGAGFALDSIRKVLRPNELCKHFKFVVNLQNDSIAMFVAGAPDFDDNLDVNTEVGDTVRVVYAQVGNTKVLTVSKFGVGAQPLQGKLPLINVSKGTPVTIPTGTGVYFLQKVSEGADNGKYYVTKDAFMGGDSIPSMNLARGQWYIKENNGKYSVVDRQSNSSMIVDQEVFAVQGKENTYLFGSDSVKIFKQEVNLNDKYLGSLYFTEEELNANGYVLNLVSGTTGVSNIYAYTTDSILKGKVGDAKDAAIFKLVVDKVEEAGGAKSLLDTLFVTSYKLRAMFNKDMLAKQNDSLKFSSVGTAESFRFISDATAEKYAMLSSTNQYVGMNVNTSCVQLSEKAAYVNLEAVDAPEYASFASAHKRLAYNNNALAMNPLNFFAEMKDEGNPITKTNYGADNFSLWVEQDTVIAGKQLYFISSGVVNGGKAEANIRYYLAAKDTTRAGIDADTYAMFISHDSIKTMKNNPALFAFKTAEEGGYYLENQKELNENGKPYVGVVNGFAVMQATPSAAFEVQTASAPTANEEMNVSEIKVISNDGQVIVTNASGKMITLSNILGQTIGVRRANSEYFSMPATSGIVLVTVEGDATYKVIVK</sequence>
<feature type="signal peptide" evidence="1">
    <location>
        <begin position="1"/>
        <end position="23"/>
    </location>
</feature>
<feature type="chain" id="PRO_5033418742" description="DUF6383 domain-containing protein" evidence="1">
    <location>
        <begin position="24"/>
        <end position="838"/>
    </location>
</feature>
<dbReference type="EMBL" id="QRKC01000008">
    <property type="protein sequence ID" value="RHH75297.1"/>
    <property type="molecule type" value="Genomic_DNA"/>
</dbReference>
<accession>A0A414XN40</accession>
<keyword evidence="1" id="KW-0732">Signal</keyword>
<gene>
    <name evidence="4" type="ORF">DW191_15510</name>
    <name evidence="3" type="ORF">DW986_04780</name>
</gene>
<evidence type="ECO:0000256" key="1">
    <source>
        <dbReference type="SAM" id="SignalP"/>
    </source>
</evidence>
<protein>
    <recommendedName>
        <fullName evidence="2">DUF6383 domain-containing protein</fullName>
    </recommendedName>
</protein>
<reference evidence="5 6" key="1">
    <citation type="submission" date="2018-08" db="EMBL/GenBank/DDBJ databases">
        <title>A genome reference for cultivated species of the human gut microbiota.</title>
        <authorList>
            <person name="Zou Y."/>
            <person name="Xue W."/>
            <person name="Luo G."/>
        </authorList>
    </citation>
    <scope>NUCLEOTIDE SEQUENCE [LARGE SCALE GENOMIC DNA]</scope>
    <source>
        <strain evidence="4 5">AM16-50</strain>
        <strain evidence="3 6">AM50-15</strain>
    </source>
</reference>
<dbReference type="Proteomes" id="UP000283732">
    <property type="component" value="Unassembled WGS sequence"/>
</dbReference>
<dbReference type="InterPro" id="IPR045963">
    <property type="entry name" value="DUF6383"/>
</dbReference>
<evidence type="ECO:0000313" key="5">
    <source>
        <dbReference type="Proteomes" id="UP000283732"/>
    </source>
</evidence>
<dbReference type="EMBL" id="QSEF01000005">
    <property type="protein sequence ID" value="RGZ50053.1"/>
    <property type="molecule type" value="Genomic_DNA"/>
</dbReference>
<name>A0A414XN40_9BACT</name>
<evidence type="ECO:0000259" key="2">
    <source>
        <dbReference type="Pfam" id="PF19910"/>
    </source>
</evidence>
<dbReference type="Pfam" id="PF19910">
    <property type="entry name" value="DUF6383"/>
    <property type="match status" value="1"/>
</dbReference>